<dbReference type="GO" id="GO:0005741">
    <property type="term" value="C:mitochondrial outer membrane"/>
    <property type="evidence" value="ECO:0007669"/>
    <property type="project" value="UniProtKB-SubCell"/>
</dbReference>
<evidence type="ECO:0000256" key="3">
    <source>
        <dbReference type="ARBA" id="ARBA00022642"/>
    </source>
</evidence>
<dbReference type="PANTHER" id="PTHR46028:SF2">
    <property type="entry name" value="KYNURENINE 3-MONOOXYGENASE"/>
    <property type="match status" value="1"/>
</dbReference>
<proteinExistence type="inferred from homology"/>
<evidence type="ECO:0000256" key="5">
    <source>
        <dbReference type="ARBA" id="ARBA00022827"/>
    </source>
</evidence>
<dbReference type="GO" id="GO:0006569">
    <property type="term" value="P:L-tryptophan catabolic process"/>
    <property type="evidence" value="ECO:0007669"/>
    <property type="project" value="UniProtKB-UniRule"/>
</dbReference>
<evidence type="ECO:0000256" key="1">
    <source>
        <dbReference type="ARBA" id="ARBA00001974"/>
    </source>
</evidence>
<keyword evidence="5 11" id="KW-0274">FAD</keyword>
<evidence type="ECO:0000313" key="15">
    <source>
        <dbReference type="Proteomes" id="UP000478008"/>
    </source>
</evidence>
<dbReference type="SUPFAM" id="SSF51905">
    <property type="entry name" value="FAD/NAD(P)-binding domain"/>
    <property type="match status" value="1"/>
</dbReference>
<dbReference type="GO" id="GO:0071949">
    <property type="term" value="F:FAD binding"/>
    <property type="evidence" value="ECO:0007669"/>
    <property type="project" value="InterPro"/>
</dbReference>
<comment type="cofactor">
    <cofactor evidence="1 11">
        <name>FAD</name>
        <dbReference type="ChEBI" id="CHEBI:57692"/>
    </cofactor>
</comment>
<dbReference type="GO" id="GO:0043420">
    <property type="term" value="P:anthranilate metabolic process"/>
    <property type="evidence" value="ECO:0007669"/>
    <property type="project" value="UniProtKB-UniRule"/>
</dbReference>
<sequence length="454" mass="51502">MTETVAIIGTGPVGSLAALGFAHKGYKVTLFDLRPDPRTTEDTKLRSINLAVSDRGISAMKYVDGKMAKRSLSEIIPMYGRMIHDLSGHQQSQKYGLHGEHINSIDRAKLNKSLVNEIELFNKNNSNEITFNFRCKFLNMHILKDEDCVQVEYLDKNSKRSYANFDFIIGADGCYSKVRSALMKYTRMDYQQVYIDMCYLELSIPAGPNSSFPLDANHLHIWPRKDFMLIALPNMGGSFTCTVFGPWKLMESLNTKEKIKSFFSTNFSDAVPLIGEDHIVETFLHNPRNALMHVTCSTYHNTDKCILIGDSAHSMVPFYGQGMNCGFEDIRVLLQMLEKNDGNRAVTFEEYSTTRHQNLVAILKLALDNFYEMSTKVQSPLFLLRKGVDNVLGRLFPSHWIPLYTMVSFRSDIPYSVCIGTENRQAKIVKYGSYSILLGITVALLKHFIQRAGK</sequence>
<keyword evidence="11" id="KW-0472">Membrane</keyword>
<dbReference type="PANTHER" id="PTHR46028">
    <property type="entry name" value="KYNURENINE 3-MONOOXYGENASE"/>
    <property type="match status" value="1"/>
</dbReference>
<evidence type="ECO:0000256" key="10">
    <source>
        <dbReference type="ARBA" id="ARBA00047818"/>
    </source>
</evidence>
<comment type="subcellular location">
    <subcellularLocation>
        <location evidence="11">Mitochondrion outer membrane</location>
    </subcellularLocation>
</comment>
<dbReference type="AlphaFoldDB" id="A0A7D9GZI2"/>
<dbReference type="EMBL" id="JABCYN010000030">
    <property type="protein sequence ID" value="KAF6009668.1"/>
    <property type="molecule type" value="Genomic_DNA"/>
</dbReference>
<evidence type="ECO:0000313" key="14">
    <source>
        <dbReference type="EMBL" id="VUG17840.1"/>
    </source>
</evidence>
<comment type="pathway">
    <text evidence="11">Cofactor biosynthesis; NAD(+) biosynthesis; quinolinate from L-kynurenine: step 1/3.</text>
</comment>
<name>A0A7D9GZI2_DEKBR</name>
<dbReference type="OMA" id="REFMFIA"/>
<dbReference type="Proteomes" id="UP000478008">
    <property type="component" value="Unassembled WGS sequence"/>
</dbReference>
<dbReference type="InterPro" id="IPR036188">
    <property type="entry name" value="FAD/NAD-bd_sf"/>
</dbReference>
<gene>
    <name evidence="11 14" type="primary">BNA4</name>
    <name evidence="14" type="ORF">DEBR0S2_17502G</name>
    <name evidence="13" type="ORF">HII12_003214</name>
</gene>
<keyword evidence="7 11" id="KW-0560">Oxidoreductase</keyword>
<evidence type="ECO:0000256" key="8">
    <source>
        <dbReference type="ARBA" id="ARBA00023033"/>
    </source>
</evidence>
<evidence type="ECO:0000313" key="16">
    <source>
        <dbReference type="Proteomes" id="UP000568158"/>
    </source>
</evidence>
<dbReference type="InterPro" id="IPR002938">
    <property type="entry name" value="FAD-bd"/>
</dbReference>
<dbReference type="GO" id="GO:0034354">
    <property type="term" value="P:'de novo' NAD+ biosynthetic process from L-tryptophan"/>
    <property type="evidence" value="ECO:0007669"/>
    <property type="project" value="UniProtKB-UniRule"/>
</dbReference>
<feature type="domain" description="FAD-binding" evidence="12">
    <location>
        <begin position="4"/>
        <end position="357"/>
    </location>
</feature>
<comment type="similarity">
    <text evidence="11">Belongs to the aromatic-ring hydroxylase family. KMO subfamily.</text>
</comment>
<dbReference type="GO" id="GO:0019805">
    <property type="term" value="P:quinolinate biosynthetic process"/>
    <property type="evidence" value="ECO:0007669"/>
    <property type="project" value="UniProtKB-UniRule"/>
</dbReference>
<dbReference type="Gene3D" id="3.50.50.60">
    <property type="entry name" value="FAD/NAD(P)-binding domain"/>
    <property type="match status" value="1"/>
</dbReference>
<comment type="catalytic activity">
    <reaction evidence="10 11">
        <text>L-kynurenine + NADPH + O2 + H(+) = 3-hydroxy-L-kynurenine + NADP(+) + H2O</text>
        <dbReference type="Rhea" id="RHEA:20545"/>
        <dbReference type="ChEBI" id="CHEBI:15377"/>
        <dbReference type="ChEBI" id="CHEBI:15378"/>
        <dbReference type="ChEBI" id="CHEBI:15379"/>
        <dbReference type="ChEBI" id="CHEBI:57783"/>
        <dbReference type="ChEBI" id="CHEBI:57959"/>
        <dbReference type="ChEBI" id="CHEBI:58125"/>
        <dbReference type="ChEBI" id="CHEBI:58349"/>
        <dbReference type="EC" id="1.14.13.9"/>
    </reaction>
</comment>
<keyword evidence="15" id="KW-1185">Reference proteome</keyword>
<reference evidence="14 15" key="1">
    <citation type="submission" date="2019-07" db="EMBL/GenBank/DDBJ databases">
        <authorList>
            <person name="Friedrich A."/>
            <person name="Schacherer J."/>
        </authorList>
    </citation>
    <scope>NUCLEOTIDE SEQUENCE [LARGE SCALE GENOMIC DNA]</scope>
</reference>
<keyword evidence="6 11" id="KW-0521">NADP</keyword>
<reference evidence="13 16" key="2">
    <citation type="journal article" date="2020" name="Appl. Microbiol. Biotechnol.">
        <title>Targeted gene deletion in Brettanomyces bruxellensis with an expression-free CRISPR-Cas9 system.</title>
        <authorList>
            <person name="Varela C."/>
            <person name="Bartel C."/>
            <person name="Onetto C."/>
            <person name="Borneman A."/>
        </authorList>
    </citation>
    <scope>NUCLEOTIDE SEQUENCE [LARGE SCALE GENOMIC DNA]</scope>
    <source>
        <strain evidence="13 16">AWRI1613</strain>
    </source>
</reference>
<keyword evidence="4 11" id="KW-1000">Mitochondrion outer membrane</keyword>
<dbReference type="GO" id="GO:0004502">
    <property type="term" value="F:kynurenine 3-monooxygenase activity"/>
    <property type="evidence" value="ECO:0007669"/>
    <property type="project" value="UniProtKB-UniRule"/>
</dbReference>
<evidence type="ECO:0000256" key="7">
    <source>
        <dbReference type="ARBA" id="ARBA00023002"/>
    </source>
</evidence>
<keyword evidence="9 11" id="KW-0496">Mitochondrion</keyword>
<dbReference type="EMBL" id="CABFWN010000002">
    <property type="protein sequence ID" value="VUG17840.1"/>
    <property type="molecule type" value="Genomic_DNA"/>
</dbReference>
<dbReference type="PRINTS" id="PR00420">
    <property type="entry name" value="RNGMNOXGNASE"/>
</dbReference>
<dbReference type="InterPro" id="IPR027545">
    <property type="entry name" value="Kynurenine_monooxygenase"/>
</dbReference>
<comment type="function">
    <text evidence="11">Catalyzes the hydroxylation of L-kynurenine (L-Kyn) to form 3-hydroxy-L-kynurenine (L-3OHKyn). Required for synthesis of quinolinic acid.</text>
</comment>
<evidence type="ECO:0000256" key="6">
    <source>
        <dbReference type="ARBA" id="ARBA00022857"/>
    </source>
</evidence>
<evidence type="ECO:0000259" key="12">
    <source>
        <dbReference type="Pfam" id="PF01494"/>
    </source>
</evidence>
<dbReference type="FunFam" id="3.50.50.60:FF:000129">
    <property type="entry name" value="Kynurenine 3-monooxygenase"/>
    <property type="match status" value="1"/>
</dbReference>
<dbReference type="HAMAP" id="MF_01971">
    <property type="entry name" value="Kynurenine_monooxygenase"/>
    <property type="match status" value="1"/>
</dbReference>
<organism evidence="14 15">
    <name type="scientific">Dekkera bruxellensis</name>
    <name type="common">Brettanomyces custersii</name>
    <dbReference type="NCBI Taxonomy" id="5007"/>
    <lineage>
        <taxon>Eukaryota</taxon>
        <taxon>Fungi</taxon>
        <taxon>Dikarya</taxon>
        <taxon>Ascomycota</taxon>
        <taxon>Saccharomycotina</taxon>
        <taxon>Pichiomycetes</taxon>
        <taxon>Pichiales</taxon>
        <taxon>Pichiaceae</taxon>
        <taxon>Brettanomyces</taxon>
    </lineage>
</organism>
<protein>
    <recommendedName>
        <fullName evidence="11">Kynurenine 3-monooxygenase</fullName>
        <ecNumber evidence="11">1.14.13.9</ecNumber>
    </recommendedName>
    <alternativeName>
        <fullName evidence="11">Biosynthesis of nicotinic acid protein 4</fullName>
    </alternativeName>
    <alternativeName>
        <fullName evidence="11">Kynurenine 3-hydroxylase</fullName>
    </alternativeName>
</protein>
<keyword evidence="2 11" id="KW-0285">Flavoprotein</keyword>
<keyword evidence="3 11" id="KW-0662">Pyridine nucleotide biosynthesis</keyword>
<dbReference type="EC" id="1.14.13.9" evidence="11"/>
<accession>A0A7D9GZI2</accession>
<dbReference type="GO" id="GO:0070189">
    <property type="term" value="P:kynurenine metabolic process"/>
    <property type="evidence" value="ECO:0007669"/>
    <property type="project" value="TreeGrafter"/>
</dbReference>
<evidence type="ECO:0000256" key="11">
    <source>
        <dbReference type="HAMAP-Rule" id="MF_03018"/>
    </source>
</evidence>
<dbReference type="Proteomes" id="UP000568158">
    <property type="component" value="Unassembled WGS sequence"/>
</dbReference>
<dbReference type="UniPathway" id="UPA00253">
    <property type="reaction ID" value="UER00328"/>
</dbReference>
<evidence type="ECO:0000313" key="13">
    <source>
        <dbReference type="EMBL" id="KAF6009668.1"/>
    </source>
</evidence>
<evidence type="ECO:0000256" key="4">
    <source>
        <dbReference type="ARBA" id="ARBA00022787"/>
    </source>
</evidence>
<keyword evidence="8 11" id="KW-0503">Monooxygenase</keyword>
<evidence type="ECO:0000256" key="2">
    <source>
        <dbReference type="ARBA" id="ARBA00022630"/>
    </source>
</evidence>
<dbReference type="Pfam" id="PF01494">
    <property type="entry name" value="FAD_binding_3"/>
    <property type="match status" value="1"/>
</dbReference>
<evidence type="ECO:0000256" key="9">
    <source>
        <dbReference type="ARBA" id="ARBA00023128"/>
    </source>
</evidence>